<sequence>MMLRLIADVNKALEAESYFSALSLVLTFPDICGKAEYPQEKSTAKRYKDWYDEYIGKYEQCPCEHCQNTPMPYLSGEVVYNLRNSLLHQGTPNIDALKIKNDNNKIDCFELVIESKKPFDIYSDASGILNGSVRTYRVNVRRLCLIFCNSVRAYYEECKDKFNFFKFTIIDWDKESEKMKNLKLY</sequence>
<dbReference type="RefSeq" id="WP_175490874.1">
    <property type="nucleotide sequence ID" value="NZ_FNJM01000011.1"/>
</dbReference>
<evidence type="ECO:0000313" key="1">
    <source>
        <dbReference type="EMBL" id="SDP67224.1"/>
    </source>
</evidence>
<reference evidence="1 2" key="1">
    <citation type="submission" date="2016-10" db="EMBL/GenBank/DDBJ databases">
        <authorList>
            <person name="de Groot N.N."/>
        </authorList>
    </citation>
    <scope>NUCLEOTIDE SEQUENCE [LARGE SCALE GENOMIC DNA]</scope>
    <source>
        <strain evidence="1 2">DSM 12272</strain>
    </source>
</reference>
<dbReference type="EMBL" id="FNJM01000011">
    <property type="protein sequence ID" value="SDP67224.1"/>
    <property type="molecule type" value="Genomic_DNA"/>
</dbReference>
<dbReference type="Proteomes" id="UP000198597">
    <property type="component" value="Unassembled WGS sequence"/>
</dbReference>
<organism evidence="1 2">
    <name type="scientific">Clostridium gasigenes</name>
    <dbReference type="NCBI Taxonomy" id="94869"/>
    <lineage>
        <taxon>Bacteria</taxon>
        <taxon>Bacillati</taxon>
        <taxon>Bacillota</taxon>
        <taxon>Clostridia</taxon>
        <taxon>Eubacteriales</taxon>
        <taxon>Clostridiaceae</taxon>
        <taxon>Clostridium</taxon>
    </lineage>
</organism>
<dbReference type="AlphaFoldDB" id="A0A1H0UM32"/>
<gene>
    <name evidence="1" type="ORF">SAMN04488529_11183</name>
</gene>
<protein>
    <submittedName>
        <fullName evidence="1">Uncharacterized protein</fullName>
    </submittedName>
</protein>
<name>A0A1H0UM32_9CLOT</name>
<proteinExistence type="predicted"/>
<accession>A0A1H0UM32</accession>
<dbReference type="STRING" id="94869.SAMN04488529_11183"/>
<keyword evidence="2" id="KW-1185">Reference proteome</keyword>
<evidence type="ECO:0000313" key="2">
    <source>
        <dbReference type="Proteomes" id="UP000198597"/>
    </source>
</evidence>